<dbReference type="EMBL" id="MOBP01000004">
    <property type="protein sequence ID" value="RON56666.1"/>
    <property type="molecule type" value="Genomic_DNA"/>
</dbReference>
<dbReference type="Proteomes" id="UP000283627">
    <property type="component" value="Unassembled WGS sequence"/>
</dbReference>
<reference evidence="1 2" key="1">
    <citation type="submission" date="2016-10" db="EMBL/GenBank/DDBJ databases">
        <title>Comparative genome analysis of multiple Pseudomonas spp. focuses on biocontrol and plant growth promoting traits.</title>
        <authorList>
            <person name="Tao X.-Y."/>
            <person name="Taylor C.G."/>
        </authorList>
    </citation>
    <scope>NUCLEOTIDE SEQUENCE [LARGE SCALE GENOMIC DNA]</scope>
    <source>
        <strain evidence="1 2">39A2</strain>
    </source>
</reference>
<dbReference type="AlphaFoldDB" id="A0A423KPV5"/>
<comment type="caution">
    <text evidence="1">The sequence shown here is derived from an EMBL/GenBank/DDBJ whole genome shotgun (WGS) entry which is preliminary data.</text>
</comment>
<gene>
    <name evidence="1" type="ORF">BK665_07070</name>
</gene>
<protein>
    <submittedName>
        <fullName evidence="1">Uncharacterized protein</fullName>
    </submittedName>
</protein>
<proteinExistence type="predicted"/>
<evidence type="ECO:0000313" key="1">
    <source>
        <dbReference type="EMBL" id="RON56666.1"/>
    </source>
</evidence>
<sequence>MKIENNVNKKIAGSLEVKFTHQDYGEHELKLEEEGLFSRDSEFFYISPKDREVGGHSYYMGIKFRTGLEVETTYTLKRNDDSVRAHLEIDRVDGDKYASGTFSLSAGMPYPAGEFELFEEGVFKAKGKFKSVA</sequence>
<organism evidence="1 2">
    <name type="scientific">Pseudomonas frederiksbergensis</name>
    <dbReference type="NCBI Taxonomy" id="104087"/>
    <lineage>
        <taxon>Bacteria</taxon>
        <taxon>Pseudomonadati</taxon>
        <taxon>Pseudomonadota</taxon>
        <taxon>Gammaproteobacteria</taxon>
        <taxon>Pseudomonadales</taxon>
        <taxon>Pseudomonadaceae</taxon>
        <taxon>Pseudomonas</taxon>
    </lineage>
</organism>
<evidence type="ECO:0000313" key="2">
    <source>
        <dbReference type="Proteomes" id="UP000283627"/>
    </source>
</evidence>
<accession>A0A423KPV5</accession>
<name>A0A423KPV5_9PSED</name>
<dbReference type="OrthoDB" id="7032778at2"/>
<dbReference type="RefSeq" id="WP_123404294.1">
    <property type="nucleotide sequence ID" value="NZ_MOBP01000004.1"/>
</dbReference>